<feature type="region of interest" description="Disordered" evidence="1">
    <location>
        <begin position="29"/>
        <end position="48"/>
    </location>
</feature>
<dbReference type="EMBL" id="CATQJL010000001">
    <property type="protein sequence ID" value="CAJ0591146.1"/>
    <property type="molecule type" value="Genomic_DNA"/>
</dbReference>
<evidence type="ECO:0000256" key="1">
    <source>
        <dbReference type="SAM" id="MobiDB-lite"/>
    </source>
</evidence>
<feature type="compositionally biased region" description="Basic and acidic residues" evidence="1">
    <location>
        <begin position="39"/>
        <end position="48"/>
    </location>
</feature>
<gene>
    <name evidence="2" type="ORF">CYNAS_LOCUS3129</name>
</gene>
<accession>A0AA36DNX7</accession>
<dbReference type="Proteomes" id="UP001176961">
    <property type="component" value="Unassembled WGS sequence"/>
</dbReference>
<keyword evidence="3" id="KW-1185">Reference proteome</keyword>
<sequence length="69" mass="8246">MEEELWKFFDKTLAIIPFREEESAIGKDEFETDSDEKEENFMKEEKEGEIVCESEELEEEHLLCAEPKE</sequence>
<proteinExistence type="predicted"/>
<reference evidence="2" key="1">
    <citation type="submission" date="2023-07" db="EMBL/GenBank/DDBJ databases">
        <authorList>
            <consortium name="CYATHOMIX"/>
        </authorList>
    </citation>
    <scope>NUCLEOTIDE SEQUENCE</scope>
    <source>
        <strain evidence="2">N/A</strain>
    </source>
</reference>
<organism evidence="2 3">
    <name type="scientific">Cylicocyclus nassatus</name>
    <name type="common">Nematode worm</name>
    <dbReference type="NCBI Taxonomy" id="53992"/>
    <lineage>
        <taxon>Eukaryota</taxon>
        <taxon>Metazoa</taxon>
        <taxon>Ecdysozoa</taxon>
        <taxon>Nematoda</taxon>
        <taxon>Chromadorea</taxon>
        <taxon>Rhabditida</taxon>
        <taxon>Rhabditina</taxon>
        <taxon>Rhabditomorpha</taxon>
        <taxon>Strongyloidea</taxon>
        <taxon>Strongylidae</taxon>
        <taxon>Cylicocyclus</taxon>
    </lineage>
</organism>
<comment type="caution">
    <text evidence="2">The sequence shown here is derived from an EMBL/GenBank/DDBJ whole genome shotgun (WGS) entry which is preliminary data.</text>
</comment>
<evidence type="ECO:0000313" key="3">
    <source>
        <dbReference type="Proteomes" id="UP001176961"/>
    </source>
</evidence>
<protein>
    <submittedName>
        <fullName evidence="2">Uncharacterized protein</fullName>
    </submittedName>
</protein>
<dbReference type="AlphaFoldDB" id="A0AA36DNX7"/>
<name>A0AA36DNX7_CYLNA</name>
<evidence type="ECO:0000313" key="2">
    <source>
        <dbReference type="EMBL" id="CAJ0591146.1"/>
    </source>
</evidence>